<evidence type="ECO:0000313" key="2">
    <source>
        <dbReference type="EMBL" id="SHM67182.1"/>
    </source>
</evidence>
<organism evidence="2 3">
    <name type="scientific">Roseovarius litoreus</name>
    <dbReference type="NCBI Taxonomy" id="1155722"/>
    <lineage>
        <taxon>Bacteria</taxon>
        <taxon>Pseudomonadati</taxon>
        <taxon>Pseudomonadota</taxon>
        <taxon>Alphaproteobacteria</taxon>
        <taxon>Rhodobacterales</taxon>
        <taxon>Roseobacteraceae</taxon>
        <taxon>Roseovarius</taxon>
    </lineage>
</organism>
<proteinExistence type="predicted"/>
<reference evidence="2 3" key="1">
    <citation type="submission" date="2016-11" db="EMBL/GenBank/DDBJ databases">
        <authorList>
            <person name="Varghese N."/>
            <person name="Submissions S."/>
        </authorList>
    </citation>
    <scope>NUCLEOTIDE SEQUENCE [LARGE SCALE GENOMIC DNA]</scope>
    <source>
        <strain evidence="2 3">DSM 28249</strain>
    </source>
</reference>
<dbReference type="RefSeq" id="WP_149780743.1">
    <property type="nucleotide sequence ID" value="NZ_FRCB01000011.1"/>
</dbReference>
<dbReference type="Gene3D" id="3.30.310.70">
    <property type="entry name" value="TT1751-like domain"/>
    <property type="match status" value="1"/>
</dbReference>
<accession>A0A1M7KP05</accession>
<evidence type="ECO:0000313" key="3">
    <source>
        <dbReference type="Proteomes" id="UP000322545"/>
    </source>
</evidence>
<evidence type="ECO:0000259" key="1">
    <source>
        <dbReference type="Pfam" id="PF03625"/>
    </source>
</evidence>
<dbReference type="InterPro" id="IPR035923">
    <property type="entry name" value="TT1751-like_sf"/>
</dbReference>
<gene>
    <name evidence="2" type="ORF">SAMN05443432_11198</name>
</gene>
<dbReference type="PIRSF" id="PIRSF021774">
    <property type="entry name" value="UCP021774"/>
    <property type="match status" value="1"/>
</dbReference>
<sequence>MSYTINRTITGATLEDVDTRTRSALSDHGFGVLTEIDVQSTLKKKIGAEIDGYRILGACNPNMAHEALQVEPQVGAMLPCNVILREVDDGVEVSAIDPVASMQAIDNDDLKHVAGQVRDMLSQVVNEV</sequence>
<dbReference type="AlphaFoldDB" id="A0A1M7KP05"/>
<feature type="domain" description="DUF302" evidence="1">
    <location>
        <begin position="36"/>
        <end position="98"/>
    </location>
</feature>
<dbReference type="Proteomes" id="UP000322545">
    <property type="component" value="Unassembled WGS sequence"/>
</dbReference>
<name>A0A1M7KP05_9RHOB</name>
<dbReference type="InterPro" id="IPR005180">
    <property type="entry name" value="DUF302"/>
</dbReference>
<keyword evidence="3" id="KW-1185">Reference proteome</keyword>
<dbReference type="CDD" id="cd14797">
    <property type="entry name" value="DUF302"/>
    <property type="match status" value="1"/>
</dbReference>
<dbReference type="InterPro" id="IPR016796">
    <property type="entry name" value="UCP021774"/>
</dbReference>
<dbReference type="SUPFAM" id="SSF103247">
    <property type="entry name" value="TT1751-like"/>
    <property type="match status" value="1"/>
</dbReference>
<dbReference type="Pfam" id="PF03625">
    <property type="entry name" value="DUF302"/>
    <property type="match status" value="1"/>
</dbReference>
<dbReference type="PANTHER" id="PTHR38342">
    <property type="entry name" value="SLR5037 PROTEIN"/>
    <property type="match status" value="1"/>
</dbReference>
<dbReference type="EMBL" id="FRCB01000011">
    <property type="protein sequence ID" value="SHM67182.1"/>
    <property type="molecule type" value="Genomic_DNA"/>
</dbReference>
<protein>
    <submittedName>
        <fullName evidence="2">Uncharacterized conserved protein, DUF302 family</fullName>
    </submittedName>
</protein>
<dbReference type="PANTHER" id="PTHR38342:SF1">
    <property type="entry name" value="SLR5037 PROTEIN"/>
    <property type="match status" value="1"/>
</dbReference>